<evidence type="ECO:0000313" key="3">
    <source>
        <dbReference type="Proteomes" id="UP000230233"/>
    </source>
</evidence>
<dbReference type="Pfam" id="PF02214">
    <property type="entry name" value="BTB_2"/>
    <property type="match status" value="1"/>
</dbReference>
<dbReference type="InterPro" id="IPR000210">
    <property type="entry name" value="BTB/POZ_dom"/>
</dbReference>
<evidence type="ECO:0000259" key="1">
    <source>
        <dbReference type="PROSITE" id="PS50097"/>
    </source>
</evidence>
<sequence>MVKPAKNRPKMSEEVVKLDVGGIIFKTSKETLMKHDGTFRAMFEQEEKLKKDENSCVFIDRDPKHFRVILNFMRDGDVALPESPEDVKEIQKEAEFYKLEFLVEKCAEKVPEAGRSPKFRTIDSDEQLINLITNPVKPILIIYYRMENWATATKYFDVTRFQDRLKDQFDVYFKLSHGSGYWSYSIHDHFPTIYSQPKSCQENNFGWSLMNSVDKFLEMKNNNFGHF</sequence>
<comment type="caution">
    <text evidence="2">The sequence shown here is derived from an EMBL/GenBank/DDBJ whole genome shotgun (WGS) entry which is preliminary data.</text>
</comment>
<evidence type="ECO:0000313" key="2">
    <source>
        <dbReference type="EMBL" id="PIC49246.1"/>
    </source>
</evidence>
<dbReference type="AlphaFoldDB" id="A0A2G5VCG2"/>
<dbReference type="GO" id="GO:0051260">
    <property type="term" value="P:protein homooligomerization"/>
    <property type="evidence" value="ECO:0007669"/>
    <property type="project" value="InterPro"/>
</dbReference>
<proteinExistence type="predicted"/>
<dbReference type="Proteomes" id="UP000230233">
    <property type="component" value="Chromosome II"/>
</dbReference>
<dbReference type="InterPro" id="IPR011333">
    <property type="entry name" value="SKP1/BTB/POZ_sf"/>
</dbReference>
<dbReference type="Gene3D" id="3.30.710.10">
    <property type="entry name" value="Potassium Channel Kv1.1, Chain A"/>
    <property type="match status" value="1"/>
</dbReference>
<accession>A0A2G5VCG2</accession>
<dbReference type="STRING" id="1611254.A0A2G5VCG2"/>
<keyword evidence="3" id="KW-1185">Reference proteome</keyword>
<dbReference type="OrthoDB" id="2414723at2759"/>
<dbReference type="EMBL" id="PDUG01000002">
    <property type="protein sequence ID" value="PIC49246.1"/>
    <property type="molecule type" value="Genomic_DNA"/>
</dbReference>
<protein>
    <recommendedName>
        <fullName evidence="1">BTB domain-containing protein</fullName>
    </recommendedName>
</protein>
<dbReference type="PANTHER" id="PTHR11145">
    <property type="entry name" value="BTB/POZ DOMAIN-CONTAINING ADAPTER FOR CUL3-MEDIATED RHOA DEGRADATION PROTEIN FAMILY MEMBER"/>
    <property type="match status" value="1"/>
</dbReference>
<dbReference type="PANTHER" id="PTHR11145:SF19">
    <property type="entry name" value="BTB DOMAIN-CONTAINING PROTEIN-RELATED"/>
    <property type="match status" value="1"/>
</dbReference>
<organism evidence="2 3">
    <name type="scientific">Caenorhabditis nigoni</name>
    <dbReference type="NCBI Taxonomy" id="1611254"/>
    <lineage>
        <taxon>Eukaryota</taxon>
        <taxon>Metazoa</taxon>
        <taxon>Ecdysozoa</taxon>
        <taxon>Nematoda</taxon>
        <taxon>Chromadorea</taxon>
        <taxon>Rhabditida</taxon>
        <taxon>Rhabditina</taxon>
        <taxon>Rhabditomorpha</taxon>
        <taxon>Rhabditoidea</taxon>
        <taxon>Rhabditidae</taxon>
        <taxon>Peloderinae</taxon>
        <taxon>Caenorhabditis</taxon>
    </lineage>
</organism>
<dbReference type="CDD" id="cd18316">
    <property type="entry name" value="BTB_POZ_KCTD-like"/>
    <property type="match status" value="1"/>
</dbReference>
<feature type="domain" description="BTB" evidence="1">
    <location>
        <begin position="14"/>
        <end position="82"/>
    </location>
</feature>
<dbReference type="InterPro" id="IPR003131">
    <property type="entry name" value="T1-type_BTB"/>
</dbReference>
<dbReference type="SUPFAM" id="SSF54695">
    <property type="entry name" value="POZ domain"/>
    <property type="match status" value="1"/>
</dbReference>
<dbReference type="InterPro" id="IPR045068">
    <property type="entry name" value="BACURD1-3"/>
</dbReference>
<dbReference type="PROSITE" id="PS50097">
    <property type="entry name" value="BTB"/>
    <property type="match status" value="1"/>
</dbReference>
<reference evidence="3" key="1">
    <citation type="submission" date="2017-10" db="EMBL/GenBank/DDBJ databases">
        <title>Rapid genome shrinkage in a self-fertile nematode reveals novel sperm competition proteins.</title>
        <authorList>
            <person name="Yin D."/>
            <person name="Schwarz E.M."/>
            <person name="Thomas C.G."/>
            <person name="Felde R.L."/>
            <person name="Korf I.F."/>
            <person name="Cutter A.D."/>
            <person name="Schartner C.M."/>
            <person name="Ralston E.J."/>
            <person name="Meyer B.J."/>
            <person name="Haag E.S."/>
        </authorList>
    </citation>
    <scope>NUCLEOTIDE SEQUENCE [LARGE SCALE GENOMIC DNA]</scope>
    <source>
        <strain evidence="3">JU1422</strain>
    </source>
</reference>
<name>A0A2G5VCG2_9PELO</name>
<dbReference type="SMART" id="SM00225">
    <property type="entry name" value="BTB"/>
    <property type="match status" value="1"/>
</dbReference>
<gene>
    <name evidence="2" type="primary">Cnig_chr_II.g7912</name>
    <name evidence="2" type="ORF">B9Z55_007912</name>
</gene>